<comment type="pathway">
    <text evidence="3">Protein modification; protein ubiquitination.</text>
</comment>
<keyword evidence="13" id="KW-0325">Glycoprotein</keyword>
<dbReference type="Gene3D" id="3.30.40.10">
    <property type="entry name" value="Zinc/RING finger domain, C3HC4 (zinc finger)"/>
    <property type="match status" value="1"/>
</dbReference>
<evidence type="ECO:0000256" key="2">
    <source>
        <dbReference type="ARBA" id="ARBA00004167"/>
    </source>
</evidence>
<evidence type="ECO:0000256" key="14">
    <source>
        <dbReference type="ARBA" id="ARBA00024209"/>
    </source>
</evidence>
<evidence type="ECO:0000256" key="5">
    <source>
        <dbReference type="ARBA" id="ARBA00022692"/>
    </source>
</evidence>
<keyword evidence="9" id="KW-0833">Ubl conjugation pathway</keyword>
<dbReference type="InterPro" id="IPR046948">
    <property type="entry name" value="ATL20-22-like"/>
</dbReference>
<feature type="transmembrane region" description="Helical" evidence="18">
    <location>
        <begin position="272"/>
        <end position="296"/>
    </location>
</feature>
<keyword evidence="5 18" id="KW-0812">Transmembrane</keyword>
<dbReference type="Pfam" id="PF13639">
    <property type="entry name" value="zf-RING_2"/>
    <property type="match status" value="1"/>
</dbReference>
<dbReference type="InterPro" id="IPR001841">
    <property type="entry name" value="Znf_RING"/>
</dbReference>
<dbReference type="InterPro" id="IPR013083">
    <property type="entry name" value="Znf_RING/FYVE/PHD"/>
</dbReference>
<keyword evidence="12 18" id="KW-0472">Membrane</keyword>
<comment type="caution">
    <text evidence="21">The sequence shown here is derived from an EMBL/GenBank/DDBJ whole genome shotgun (WGS) entry which is preliminary data.</text>
</comment>
<feature type="chain" id="PRO_5035925104" description="RING-type domain-containing protein" evidence="19">
    <location>
        <begin position="21"/>
        <end position="413"/>
    </location>
</feature>
<dbReference type="GO" id="GO:0004674">
    <property type="term" value="F:protein serine/threonine kinase activity"/>
    <property type="evidence" value="ECO:0007669"/>
    <property type="project" value="UniProtKB-EC"/>
</dbReference>
<dbReference type="PROSITE" id="PS50089">
    <property type="entry name" value="ZF_RING_2"/>
    <property type="match status" value="1"/>
</dbReference>
<dbReference type="InterPro" id="IPR032872">
    <property type="entry name" value="WAK_assoc_C"/>
</dbReference>
<name>A0A8T2X7S7_POPDE</name>
<evidence type="ECO:0000259" key="20">
    <source>
        <dbReference type="PROSITE" id="PS50089"/>
    </source>
</evidence>
<evidence type="ECO:0000256" key="18">
    <source>
        <dbReference type="SAM" id="Phobius"/>
    </source>
</evidence>
<evidence type="ECO:0000256" key="4">
    <source>
        <dbReference type="ARBA" id="ARBA00022679"/>
    </source>
</evidence>
<comment type="catalytic activity">
    <reaction evidence="15">
        <text>L-threonyl-[protein] + ATP = O-phospho-L-threonyl-[protein] + ADP + H(+)</text>
        <dbReference type="Rhea" id="RHEA:46608"/>
        <dbReference type="Rhea" id="RHEA-COMP:11060"/>
        <dbReference type="Rhea" id="RHEA-COMP:11605"/>
        <dbReference type="ChEBI" id="CHEBI:15378"/>
        <dbReference type="ChEBI" id="CHEBI:30013"/>
        <dbReference type="ChEBI" id="CHEBI:30616"/>
        <dbReference type="ChEBI" id="CHEBI:61977"/>
        <dbReference type="ChEBI" id="CHEBI:456216"/>
        <dbReference type="EC" id="2.7.11.1"/>
    </reaction>
</comment>
<dbReference type="CDD" id="cd16461">
    <property type="entry name" value="RING-H2_EL5-like"/>
    <property type="match status" value="1"/>
</dbReference>
<evidence type="ECO:0000256" key="11">
    <source>
        <dbReference type="ARBA" id="ARBA00022989"/>
    </source>
</evidence>
<dbReference type="GO" id="GO:0016020">
    <property type="term" value="C:membrane"/>
    <property type="evidence" value="ECO:0007669"/>
    <property type="project" value="UniProtKB-SubCell"/>
</dbReference>
<dbReference type="Pfam" id="PF14380">
    <property type="entry name" value="WAK_assoc"/>
    <property type="match status" value="1"/>
</dbReference>
<dbReference type="InterPro" id="IPR025287">
    <property type="entry name" value="WAK_GUB"/>
</dbReference>
<dbReference type="SUPFAM" id="SSF57850">
    <property type="entry name" value="RING/U-box"/>
    <property type="match status" value="1"/>
</dbReference>
<evidence type="ECO:0000256" key="3">
    <source>
        <dbReference type="ARBA" id="ARBA00004906"/>
    </source>
</evidence>
<evidence type="ECO:0000256" key="17">
    <source>
        <dbReference type="PROSITE-ProRule" id="PRU00175"/>
    </source>
</evidence>
<evidence type="ECO:0000313" key="22">
    <source>
        <dbReference type="Proteomes" id="UP000807159"/>
    </source>
</evidence>
<evidence type="ECO:0000256" key="9">
    <source>
        <dbReference type="ARBA" id="ARBA00022786"/>
    </source>
</evidence>
<dbReference type="SMART" id="SM00184">
    <property type="entry name" value="RING"/>
    <property type="match status" value="1"/>
</dbReference>
<dbReference type="AlphaFoldDB" id="A0A8T2X7S7"/>
<evidence type="ECO:0000256" key="8">
    <source>
        <dbReference type="ARBA" id="ARBA00022771"/>
    </source>
</evidence>
<dbReference type="PANTHER" id="PTHR46279">
    <property type="entry name" value="RING/U-BOX SUPERFAMILY PROTEIN"/>
    <property type="match status" value="1"/>
</dbReference>
<evidence type="ECO:0000256" key="15">
    <source>
        <dbReference type="ARBA" id="ARBA00047899"/>
    </source>
</evidence>
<comment type="similarity">
    <text evidence="14">Belongs to the RING-type zinc finger family. ATL subfamily.</text>
</comment>
<keyword evidence="8 17" id="KW-0863">Zinc-finger</keyword>
<keyword evidence="6" id="KW-0479">Metal-binding</keyword>
<proteinExistence type="inferred from homology"/>
<keyword evidence="22" id="KW-1185">Reference proteome</keyword>
<evidence type="ECO:0000256" key="7">
    <source>
        <dbReference type="ARBA" id="ARBA00022729"/>
    </source>
</evidence>
<evidence type="ECO:0000256" key="13">
    <source>
        <dbReference type="ARBA" id="ARBA00023180"/>
    </source>
</evidence>
<evidence type="ECO:0000256" key="10">
    <source>
        <dbReference type="ARBA" id="ARBA00022833"/>
    </source>
</evidence>
<protein>
    <recommendedName>
        <fullName evidence="20">RING-type domain-containing protein</fullName>
    </recommendedName>
</protein>
<reference evidence="21" key="1">
    <citation type="journal article" date="2021" name="J. Hered.">
        <title>Genome Assembly of Salicaceae Populus deltoides (Eastern Cottonwood) I-69 Based on Nanopore Sequencing and Hi-C Technologies.</title>
        <authorList>
            <person name="Bai S."/>
            <person name="Wu H."/>
            <person name="Zhang J."/>
            <person name="Pan Z."/>
            <person name="Zhao W."/>
            <person name="Li Z."/>
            <person name="Tong C."/>
        </authorList>
    </citation>
    <scope>NUCLEOTIDE SEQUENCE</scope>
    <source>
        <tissue evidence="21">Leaf</tissue>
    </source>
</reference>
<keyword evidence="7 19" id="KW-0732">Signal</keyword>
<organism evidence="21 22">
    <name type="scientific">Populus deltoides</name>
    <name type="common">Eastern poplar</name>
    <name type="synonym">Eastern cottonwood</name>
    <dbReference type="NCBI Taxonomy" id="3696"/>
    <lineage>
        <taxon>Eukaryota</taxon>
        <taxon>Viridiplantae</taxon>
        <taxon>Streptophyta</taxon>
        <taxon>Embryophyta</taxon>
        <taxon>Tracheophyta</taxon>
        <taxon>Spermatophyta</taxon>
        <taxon>Magnoliopsida</taxon>
        <taxon>eudicotyledons</taxon>
        <taxon>Gunneridae</taxon>
        <taxon>Pentapetalae</taxon>
        <taxon>rosids</taxon>
        <taxon>fabids</taxon>
        <taxon>Malpighiales</taxon>
        <taxon>Salicaceae</taxon>
        <taxon>Saliceae</taxon>
        <taxon>Populus</taxon>
    </lineage>
</organism>
<comment type="subcellular location">
    <subcellularLocation>
        <location evidence="2">Membrane</location>
        <topology evidence="2">Single-pass membrane protein</topology>
    </subcellularLocation>
</comment>
<comment type="catalytic activity">
    <reaction evidence="16">
        <text>L-seryl-[protein] + ATP = O-phospho-L-seryl-[protein] + ADP + H(+)</text>
        <dbReference type="Rhea" id="RHEA:17989"/>
        <dbReference type="Rhea" id="RHEA-COMP:9863"/>
        <dbReference type="Rhea" id="RHEA-COMP:11604"/>
        <dbReference type="ChEBI" id="CHEBI:15378"/>
        <dbReference type="ChEBI" id="CHEBI:29999"/>
        <dbReference type="ChEBI" id="CHEBI:30616"/>
        <dbReference type="ChEBI" id="CHEBI:83421"/>
        <dbReference type="ChEBI" id="CHEBI:456216"/>
        <dbReference type="EC" id="2.7.11.1"/>
    </reaction>
</comment>
<dbReference type="GO" id="GO:0061630">
    <property type="term" value="F:ubiquitin protein ligase activity"/>
    <property type="evidence" value="ECO:0007669"/>
    <property type="project" value="UniProtKB-EC"/>
</dbReference>
<dbReference type="Proteomes" id="UP000807159">
    <property type="component" value="Chromosome 14"/>
</dbReference>
<accession>A0A8T2X7S7</accession>
<evidence type="ECO:0000313" key="21">
    <source>
        <dbReference type="EMBL" id="KAH8488812.1"/>
    </source>
</evidence>
<evidence type="ECO:0000256" key="6">
    <source>
        <dbReference type="ARBA" id="ARBA00022723"/>
    </source>
</evidence>
<gene>
    <name evidence="21" type="ORF">H0E87_024444</name>
</gene>
<evidence type="ECO:0000256" key="1">
    <source>
        <dbReference type="ARBA" id="ARBA00000900"/>
    </source>
</evidence>
<dbReference type="GO" id="GO:0030247">
    <property type="term" value="F:polysaccharide binding"/>
    <property type="evidence" value="ECO:0007669"/>
    <property type="project" value="InterPro"/>
</dbReference>
<evidence type="ECO:0000256" key="19">
    <source>
        <dbReference type="SAM" id="SignalP"/>
    </source>
</evidence>
<feature type="domain" description="RING-type" evidence="20">
    <location>
        <begin position="356"/>
        <end position="398"/>
    </location>
</feature>
<dbReference type="Pfam" id="PF13947">
    <property type="entry name" value="GUB_WAK_bind"/>
    <property type="match status" value="1"/>
</dbReference>
<keyword evidence="10" id="KW-0862">Zinc</keyword>
<feature type="signal peptide" evidence="19">
    <location>
        <begin position="1"/>
        <end position="20"/>
    </location>
</feature>
<dbReference type="GO" id="GO:0008270">
    <property type="term" value="F:zinc ion binding"/>
    <property type="evidence" value="ECO:0007669"/>
    <property type="project" value="UniProtKB-KW"/>
</dbReference>
<keyword evidence="4" id="KW-0808">Transferase</keyword>
<keyword evidence="11 18" id="KW-1133">Transmembrane helix</keyword>
<evidence type="ECO:0000256" key="12">
    <source>
        <dbReference type="ARBA" id="ARBA00023136"/>
    </source>
</evidence>
<evidence type="ECO:0000256" key="16">
    <source>
        <dbReference type="ARBA" id="ARBA00048679"/>
    </source>
</evidence>
<dbReference type="EMBL" id="JACEGQ020000014">
    <property type="protein sequence ID" value="KAH8488812.1"/>
    <property type="molecule type" value="Genomic_DNA"/>
</dbReference>
<comment type="catalytic activity">
    <reaction evidence="1">
        <text>S-ubiquitinyl-[E2 ubiquitin-conjugating enzyme]-L-cysteine + [acceptor protein]-L-lysine = [E2 ubiquitin-conjugating enzyme]-L-cysteine + N(6)-ubiquitinyl-[acceptor protein]-L-lysine.</text>
        <dbReference type="EC" id="2.3.2.27"/>
    </reaction>
</comment>
<dbReference type="PANTHER" id="PTHR46279:SF2">
    <property type="entry name" value="RING-H2 FINGER PROTEIN ATL21A-RELATED"/>
    <property type="match status" value="1"/>
</dbReference>
<sequence>MGILEVLFLIKLLRFMNAAADCSISACGIDDVPVRFPFRLQGNQPRNCGYPGFDLSCNNRRTTVLKLPHSGDFLVRDIDYRTQQIQLYDKDNCLPKRLLQLNLSGSPFAAVFHQNYTFLSCPTQRVMSRFPIIDCLSNSTISVLATSSTNLVKALSSSCHVISTLLIPVSWPVQYNEGFSSELSEDLLLTWFSPDCHQCETQGGTCGFHGNASQEILCSYNSHRVSPFAFIGRRCDDQNWFNRLICCLVISGQSFEESNHVISGKSSSSRQVGILFLSIGIPVLVCASGMAMSAYLMMWHPRRNAVYNTQRNTATATVSPQPTILVMGLDESTIESFDKLVLGESKRLPGPNGSTCAICLSEYNSKETLRMIPECKHCFHADCVDEWLRMNGTCPVCRKSPSPAHATSSNISH</sequence>